<gene>
    <name evidence="3" type="ORF">g.4565</name>
</gene>
<feature type="signal peptide" evidence="2">
    <location>
        <begin position="1"/>
        <end position="35"/>
    </location>
</feature>
<feature type="compositionally biased region" description="Basic and acidic residues" evidence="1">
    <location>
        <begin position="86"/>
        <end position="97"/>
    </location>
</feature>
<feature type="region of interest" description="Disordered" evidence="1">
    <location>
        <begin position="84"/>
        <end position="164"/>
    </location>
</feature>
<feature type="non-terminal residue" evidence="3">
    <location>
        <position position="1"/>
    </location>
</feature>
<feature type="chain" id="PRO_5001994248" evidence="2">
    <location>
        <begin position="36"/>
        <end position="164"/>
    </location>
</feature>
<accession>A0A0A1WXY8</accession>
<organism evidence="3">
    <name type="scientific">Zeugodacus cucurbitae</name>
    <name type="common">Melon fruit fly</name>
    <name type="synonym">Bactrocera cucurbitae</name>
    <dbReference type="NCBI Taxonomy" id="28588"/>
    <lineage>
        <taxon>Eukaryota</taxon>
        <taxon>Metazoa</taxon>
        <taxon>Ecdysozoa</taxon>
        <taxon>Arthropoda</taxon>
        <taxon>Hexapoda</taxon>
        <taxon>Insecta</taxon>
        <taxon>Pterygota</taxon>
        <taxon>Neoptera</taxon>
        <taxon>Endopterygota</taxon>
        <taxon>Diptera</taxon>
        <taxon>Brachycera</taxon>
        <taxon>Muscomorpha</taxon>
        <taxon>Tephritoidea</taxon>
        <taxon>Tephritidae</taxon>
        <taxon>Zeugodacus</taxon>
        <taxon>Zeugodacus</taxon>
    </lineage>
</organism>
<evidence type="ECO:0000313" key="3">
    <source>
        <dbReference type="EMBL" id="JAD03355.1"/>
    </source>
</evidence>
<reference evidence="3" key="2">
    <citation type="journal article" date="2015" name="Gigascience">
        <title>Reconstructing a comprehensive transcriptome assembly of a white-pupal translocated strain of the pest fruit fly Bactrocera cucurbitae.</title>
        <authorList>
            <person name="Sim S.B."/>
            <person name="Calla B."/>
            <person name="Hall B."/>
            <person name="DeRego T."/>
            <person name="Geib S.M."/>
        </authorList>
    </citation>
    <scope>NUCLEOTIDE SEQUENCE</scope>
</reference>
<keyword evidence="2" id="KW-0732">Signal</keyword>
<evidence type="ECO:0000256" key="1">
    <source>
        <dbReference type="SAM" id="MobiDB-lite"/>
    </source>
</evidence>
<dbReference type="EMBL" id="GBXI01010937">
    <property type="protein sequence ID" value="JAD03355.1"/>
    <property type="molecule type" value="Transcribed_RNA"/>
</dbReference>
<proteinExistence type="predicted"/>
<dbReference type="AlphaFoldDB" id="A0A0A1WXY8"/>
<sequence>NSVRCGGNNMKSKSLYLPVLIVAFLLASEMPKVHGLLGVINRAGSGVTYLLRSTADVIDSVLIKPTPPKPSTLEYTIKMVVPLAIPKDDGKTKETSRKPNTIDNDKGKSNSTKSHKSESGENKNSSTDTTTEDKEKSNLKENNKSDSGDNKSSGAKDPSTDTTD</sequence>
<protein>
    <submittedName>
        <fullName evidence="3">Uncharacterized protein</fullName>
    </submittedName>
</protein>
<name>A0A0A1WXY8_ZEUCU</name>
<evidence type="ECO:0000256" key="2">
    <source>
        <dbReference type="SAM" id="SignalP"/>
    </source>
</evidence>
<reference evidence="3" key="1">
    <citation type="submission" date="2014-11" db="EMBL/GenBank/DDBJ databases">
        <authorList>
            <person name="Geib S."/>
        </authorList>
    </citation>
    <scope>NUCLEOTIDE SEQUENCE</scope>
</reference>
<feature type="compositionally biased region" description="Basic and acidic residues" evidence="1">
    <location>
        <begin position="131"/>
        <end position="149"/>
    </location>
</feature>